<dbReference type="Pfam" id="PF11751">
    <property type="entry name" value="PorP_SprF"/>
    <property type="match status" value="1"/>
</dbReference>
<name>A0AA42CBA3_9BACT</name>
<reference evidence="1" key="1">
    <citation type="submission" date="2022-10" db="EMBL/GenBank/DDBJ databases">
        <title>Gaoshiqiia sediminis gen. nov., sp. nov., isolated from coastal sediment.</title>
        <authorList>
            <person name="Yu W.X."/>
            <person name="Mu D.S."/>
            <person name="Du J.Z."/>
            <person name="Liang Y.Q."/>
        </authorList>
    </citation>
    <scope>NUCLEOTIDE SEQUENCE</scope>
    <source>
        <strain evidence="1">A06</strain>
    </source>
</reference>
<comment type="caution">
    <text evidence="1">The sequence shown here is derived from an EMBL/GenBank/DDBJ whole genome shotgun (WGS) entry which is preliminary data.</text>
</comment>
<accession>A0AA42CBA3</accession>
<sequence>MNTMKNILKYILGIVLMAFTTISSYGQQDPMYSQYMFNVQSYNPAYAGTWESLGMIALGRYQWVGFEGNPETHTFTIQAPLKNENIGLGLSVINDKIQFVNRFALFTDYSYRLKVTNHVNLRFGLKAGFTNYEHNLNKHVTHTDDPAFTGEVLRKFMPNFGLGAFLHAPRYYVGLSIPKMLQNDFELGTGDYETNAEMRHFTLIGGYVFDLSEPVKFKPSFITRYVKGSPIACDFNANFLLKEKLWLGAMIRTVGQFGFNTQFVINEKLRLGYAIDFDFSKIRNYSDGTHEVMISYELNFMKDIYTSPRYF</sequence>
<dbReference type="RefSeq" id="WP_282593567.1">
    <property type="nucleotide sequence ID" value="NZ_JAPAAF010000071.1"/>
</dbReference>
<dbReference type="AlphaFoldDB" id="A0AA42CBA3"/>
<dbReference type="EMBL" id="JAPAAF010000071">
    <property type="protein sequence ID" value="MCW0484982.1"/>
    <property type="molecule type" value="Genomic_DNA"/>
</dbReference>
<evidence type="ECO:0000313" key="2">
    <source>
        <dbReference type="Proteomes" id="UP001163821"/>
    </source>
</evidence>
<proteinExistence type="predicted"/>
<dbReference type="NCBIfam" id="TIGR03519">
    <property type="entry name" value="T9SS_PorP_fam"/>
    <property type="match status" value="1"/>
</dbReference>
<protein>
    <submittedName>
        <fullName evidence="1">Type IX secretion system membrane protein PorP/SprF</fullName>
    </submittedName>
</protein>
<dbReference type="Proteomes" id="UP001163821">
    <property type="component" value="Unassembled WGS sequence"/>
</dbReference>
<evidence type="ECO:0000313" key="1">
    <source>
        <dbReference type="EMBL" id="MCW0484982.1"/>
    </source>
</evidence>
<organism evidence="1 2">
    <name type="scientific">Gaoshiqia sediminis</name>
    <dbReference type="NCBI Taxonomy" id="2986998"/>
    <lineage>
        <taxon>Bacteria</taxon>
        <taxon>Pseudomonadati</taxon>
        <taxon>Bacteroidota</taxon>
        <taxon>Bacteroidia</taxon>
        <taxon>Marinilabiliales</taxon>
        <taxon>Prolixibacteraceae</taxon>
        <taxon>Gaoshiqia</taxon>
    </lineage>
</organism>
<dbReference type="InterPro" id="IPR019861">
    <property type="entry name" value="PorP/SprF_Bacteroidetes"/>
</dbReference>
<keyword evidence="2" id="KW-1185">Reference proteome</keyword>
<gene>
    <name evidence="1" type="ORF">N2K84_19770</name>
</gene>